<evidence type="ECO:0000313" key="2">
    <source>
        <dbReference type="EMBL" id="PSR81066.1"/>
    </source>
</evidence>
<name>A0A2T3A1F1_9PEZI</name>
<organism evidence="2 3">
    <name type="scientific">Coniella lustricola</name>
    <dbReference type="NCBI Taxonomy" id="2025994"/>
    <lineage>
        <taxon>Eukaryota</taxon>
        <taxon>Fungi</taxon>
        <taxon>Dikarya</taxon>
        <taxon>Ascomycota</taxon>
        <taxon>Pezizomycotina</taxon>
        <taxon>Sordariomycetes</taxon>
        <taxon>Sordariomycetidae</taxon>
        <taxon>Diaporthales</taxon>
        <taxon>Schizoparmaceae</taxon>
        <taxon>Coniella</taxon>
    </lineage>
</organism>
<sequence length="135" mass="13158">MRTADIMSTCLATMVMAASTVHAAPAFNEQRSPQLAGIVDGISDALKVSKGLSKGVTSGGDGTTFVPNSSGGVTAMIGSGDIKRSPQLAGIVDGISDALKVSKGLSKGVTSGGDGTTFVPNSSGGVTAVIGSGDI</sequence>
<protein>
    <recommendedName>
        <fullName evidence="4">Conjugal transfer protein</fullName>
    </recommendedName>
</protein>
<dbReference type="Proteomes" id="UP000241462">
    <property type="component" value="Unassembled WGS sequence"/>
</dbReference>
<evidence type="ECO:0000256" key="1">
    <source>
        <dbReference type="SAM" id="SignalP"/>
    </source>
</evidence>
<dbReference type="AlphaFoldDB" id="A0A2T3A1F1"/>
<keyword evidence="3" id="KW-1185">Reference proteome</keyword>
<feature type="signal peptide" evidence="1">
    <location>
        <begin position="1"/>
        <end position="23"/>
    </location>
</feature>
<accession>A0A2T3A1F1</accession>
<feature type="chain" id="PRO_5015640950" description="Conjugal transfer protein" evidence="1">
    <location>
        <begin position="24"/>
        <end position="135"/>
    </location>
</feature>
<reference evidence="2 3" key="1">
    <citation type="journal article" date="2018" name="Mycol. Prog.">
        <title>Coniella lustricola, a new species from submerged detritus.</title>
        <authorList>
            <person name="Raudabaugh D.B."/>
            <person name="Iturriaga T."/>
            <person name="Carver A."/>
            <person name="Mondo S."/>
            <person name="Pangilinan J."/>
            <person name="Lipzen A."/>
            <person name="He G."/>
            <person name="Amirebrahimi M."/>
            <person name="Grigoriev I.V."/>
            <person name="Miller A.N."/>
        </authorList>
    </citation>
    <scope>NUCLEOTIDE SEQUENCE [LARGE SCALE GENOMIC DNA]</scope>
    <source>
        <strain evidence="2 3">B22-T-1</strain>
    </source>
</reference>
<dbReference type="InParanoid" id="A0A2T3A1F1"/>
<proteinExistence type="predicted"/>
<dbReference type="EMBL" id="KZ678510">
    <property type="protein sequence ID" value="PSR81066.1"/>
    <property type="molecule type" value="Genomic_DNA"/>
</dbReference>
<keyword evidence="1" id="KW-0732">Signal</keyword>
<gene>
    <name evidence="2" type="ORF">BD289DRAFT_484565</name>
</gene>
<evidence type="ECO:0000313" key="3">
    <source>
        <dbReference type="Proteomes" id="UP000241462"/>
    </source>
</evidence>
<evidence type="ECO:0008006" key="4">
    <source>
        <dbReference type="Google" id="ProtNLM"/>
    </source>
</evidence>